<gene>
    <name evidence="1" type="ORF">ASZ90_007278</name>
</gene>
<dbReference type="InterPro" id="IPR009363">
    <property type="entry name" value="Phage_Mu_Gp16"/>
</dbReference>
<comment type="caution">
    <text evidence="1">The sequence shown here is derived from an EMBL/GenBank/DDBJ whole genome shotgun (WGS) entry which is preliminary data.</text>
</comment>
<evidence type="ECO:0000313" key="1">
    <source>
        <dbReference type="EMBL" id="KUG22935.1"/>
    </source>
</evidence>
<dbReference type="Pfam" id="PF06252">
    <property type="entry name" value="GemA"/>
    <property type="match status" value="1"/>
</dbReference>
<proteinExistence type="predicted"/>
<dbReference type="AlphaFoldDB" id="A0A0W8FPU5"/>
<protein>
    <submittedName>
        <fullName evidence="1">Uncharacterized protein</fullName>
    </submittedName>
</protein>
<organism evidence="1">
    <name type="scientific">hydrocarbon metagenome</name>
    <dbReference type="NCBI Taxonomy" id="938273"/>
    <lineage>
        <taxon>unclassified sequences</taxon>
        <taxon>metagenomes</taxon>
        <taxon>ecological metagenomes</taxon>
    </lineage>
</organism>
<sequence>MKIDPKQIQIIHIAKKQCGLSDVEYRDIIAGRTNGKKTSSSDLTYAEANAVINYFIKTLSFKIKEKYTAKERAAKKHCMRRWKEGRPANVYCLATHDQLNMVSALAGQIKWRVEDGFHHWMKKYMRINRITTDDEACKVIEGLKGMLANQEKIVNGEQ</sequence>
<dbReference type="EMBL" id="LNQE01000931">
    <property type="protein sequence ID" value="KUG22935.1"/>
    <property type="molecule type" value="Genomic_DNA"/>
</dbReference>
<reference evidence="1" key="1">
    <citation type="journal article" date="2015" name="Proc. Natl. Acad. Sci. U.S.A.">
        <title>Networks of energetic and metabolic interactions define dynamics in microbial communities.</title>
        <authorList>
            <person name="Embree M."/>
            <person name="Liu J.K."/>
            <person name="Al-Bassam M.M."/>
            <person name="Zengler K."/>
        </authorList>
    </citation>
    <scope>NUCLEOTIDE SEQUENCE</scope>
</reference>
<name>A0A0W8FPU5_9ZZZZ</name>
<accession>A0A0W8FPU5</accession>